<dbReference type="EMBL" id="BBNO01000007">
    <property type="protein sequence ID" value="GAO10897.1"/>
    <property type="molecule type" value="Genomic_DNA"/>
</dbReference>
<dbReference type="AlphaFoldDB" id="A0A0P4RCT2"/>
<sequence>MPFLTAAVVLVGALSALNLVLVLGIIKRLREHSALLTGRRGAPSADIEVGTRIAEFETVTEAGEPLTRASLTEGGDLLVAFLSPGCAPCVEKLPVFVAHARSLPGGRRRVLAVVVGEPGEAAAFAAPLGPVAQVVVEEPNGALSRAFGVHSYPTLLRLGPDAEGRPVVTSNAVDLTRPTAMAV</sequence>
<feature type="transmembrane region" description="Helical" evidence="1">
    <location>
        <begin position="6"/>
        <end position="26"/>
    </location>
</feature>
<evidence type="ECO:0000259" key="2">
    <source>
        <dbReference type="PROSITE" id="PS51352"/>
    </source>
</evidence>
<comment type="caution">
    <text evidence="3">The sequence shown here is derived from an EMBL/GenBank/DDBJ whole genome shotgun (WGS) entry which is preliminary data.</text>
</comment>
<keyword evidence="1" id="KW-1133">Transmembrane helix</keyword>
<dbReference type="InterPro" id="IPR036249">
    <property type="entry name" value="Thioredoxin-like_sf"/>
</dbReference>
<keyword evidence="1" id="KW-0812">Transmembrane</keyword>
<dbReference type="PROSITE" id="PS51352">
    <property type="entry name" value="THIOREDOXIN_2"/>
    <property type="match status" value="1"/>
</dbReference>
<dbReference type="Gene3D" id="3.40.30.10">
    <property type="entry name" value="Glutaredoxin"/>
    <property type="match status" value="1"/>
</dbReference>
<dbReference type="SUPFAM" id="SSF52833">
    <property type="entry name" value="Thioredoxin-like"/>
    <property type="match status" value="1"/>
</dbReference>
<keyword evidence="1" id="KW-0472">Membrane</keyword>
<gene>
    <name evidence="3" type="ORF">TPA0598_07_06210</name>
</gene>
<evidence type="ECO:0000256" key="1">
    <source>
        <dbReference type="SAM" id="Phobius"/>
    </source>
</evidence>
<dbReference type="OrthoDB" id="128449at2"/>
<accession>A0A0P4RCT2</accession>
<dbReference type="InterPro" id="IPR013766">
    <property type="entry name" value="Thioredoxin_domain"/>
</dbReference>
<protein>
    <recommendedName>
        <fullName evidence="2">Thioredoxin domain-containing protein</fullName>
    </recommendedName>
</protein>
<reference evidence="3 4" key="2">
    <citation type="journal article" date="2015" name="Stand. Genomic Sci.">
        <title>Draft genome sequence of marine-derived Streptomyces sp. TP-A0598, a producer of anti-MRSA antibiotic lydicamycins.</title>
        <authorList>
            <person name="Komaki H."/>
            <person name="Ichikawa N."/>
            <person name="Hosoyama A."/>
            <person name="Fujita N."/>
            <person name="Igarashi Y."/>
        </authorList>
    </citation>
    <scope>NUCLEOTIDE SEQUENCE [LARGE SCALE GENOMIC DNA]</scope>
    <source>
        <strain evidence="3 4">NBRC 110027</strain>
    </source>
</reference>
<name>A0A0P4RCT2_9ACTN</name>
<dbReference type="Proteomes" id="UP000048965">
    <property type="component" value="Unassembled WGS sequence"/>
</dbReference>
<organism evidence="3 4">
    <name type="scientific">Streptomyces lydicamycinicus</name>
    <dbReference type="NCBI Taxonomy" id="1546107"/>
    <lineage>
        <taxon>Bacteria</taxon>
        <taxon>Bacillati</taxon>
        <taxon>Actinomycetota</taxon>
        <taxon>Actinomycetes</taxon>
        <taxon>Kitasatosporales</taxon>
        <taxon>Streptomycetaceae</taxon>
        <taxon>Streptomyces</taxon>
    </lineage>
</organism>
<evidence type="ECO:0000313" key="3">
    <source>
        <dbReference type="EMBL" id="GAO10897.1"/>
    </source>
</evidence>
<reference evidence="4" key="1">
    <citation type="submission" date="2014-09" db="EMBL/GenBank/DDBJ databases">
        <title>Whole genome shotgun sequence of Streptomyces sp. NBRC 110027.</title>
        <authorList>
            <person name="Komaki H."/>
            <person name="Ichikawa N."/>
            <person name="Katano-Makiyama Y."/>
            <person name="Hosoyama A."/>
            <person name="Hashimoto M."/>
            <person name="Uohara A."/>
            <person name="Kitahashi Y."/>
            <person name="Ohji S."/>
            <person name="Kimura A."/>
            <person name="Yamazoe A."/>
            <person name="Igarashi Y."/>
            <person name="Fujita N."/>
        </authorList>
    </citation>
    <scope>NUCLEOTIDE SEQUENCE [LARGE SCALE GENOMIC DNA]</scope>
    <source>
        <strain evidence="4">NBRC 110027</strain>
    </source>
</reference>
<keyword evidence="4" id="KW-1185">Reference proteome</keyword>
<feature type="domain" description="Thioredoxin" evidence="2">
    <location>
        <begin position="47"/>
        <end position="183"/>
    </location>
</feature>
<evidence type="ECO:0000313" key="4">
    <source>
        <dbReference type="Proteomes" id="UP000048965"/>
    </source>
</evidence>
<dbReference type="RefSeq" id="WP_042158586.1">
    <property type="nucleotide sequence ID" value="NZ_BBNO01000007.1"/>
</dbReference>
<dbReference type="CDD" id="cd02966">
    <property type="entry name" value="TlpA_like_family"/>
    <property type="match status" value="1"/>
</dbReference>
<proteinExistence type="predicted"/>